<dbReference type="PROSITE" id="PS01319">
    <property type="entry name" value="RBFA"/>
    <property type="match status" value="1"/>
</dbReference>
<protein>
    <recommendedName>
        <fullName evidence="2">Ribosome-binding factor A</fullName>
    </recommendedName>
</protein>
<gene>
    <name evidence="2 3" type="primary">rbfA</name>
    <name evidence="3" type="ORF">DBW71_06150</name>
</gene>
<dbReference type="EMBL" id="QOQD01000019">
    <property type="protein sequence ID" value="RCL71866.1"/>
    <property type="molecule type" value="Genomic_DNA"/>
</dbReference>
<dbReference type="Pfam" id="PF02033">
    <property type="entry name" value="RBFA"/>
    <property type="match status" value="1"/>
</dbReference>
<accession>A0A368DKK4</accession>
<dbReference type="PANTHER" id="PTHR33515:SF1">
    <property type="entry name" value="RIBOSOME-BINDING FACTOR A, CHLOROPLASTIC-RELATED"/>
    <property type="match status" value="1"/>
</dbReference>
<dbReference type="InterPro" id="IPR000238">
    <property type="entry name" value="RbfA"/>
</dbReference>
<keyword evidence="1 2" id="KW-0690">Ribosome biogenesis</keyword>
<organism evidence="3 4">
    <name type="scientific">PS1 clade bacterium</name>
    <dbReference type="NCBI Taxonomy" id="2175152"/>
    <lineage>
        <taxon>Bacteria</taxon>
        <taxon>Pseudomonadati</taxon>
        <taxon>Pseudomonadota</taxon>
        <taxon>Alphaproteobacteria</taxon>
        <taxon>PS1 clade</taxon>
    </lineage>
</organism>
<dbReference type="GO" id="GO:0043024">
    <property type="term" value="F:ribosomal small subunit binding"/>
    <property type="evidence" value="ECO:0007669"/>
    <property type="project" value="TreeGrafter"/>
</dbReference>
<evidence type="ECO:0000313" key="4">
    <source>
        <dbReference type="Proteomes" id="UP000253570"/>
    </source>
</evidence>
<dbReference type="SUPFAM" id="SSF89919">
    <property type="entry name" value="Ribosome-binding factor A, RbfA"/>
    <property type="match status" value="1"/>
</dbReference>
<dbReference type="InterPro" id="IPR023799">
    <property type="entry name" value="RbfA_dom_sf"/>
</dbReference>
<comment type="subcellular location">
    <subcellularLocation>
        <location evidence="2">Cytoplasm</location>
    </subcellularLocation>
</comment>
<comment type="similarity">
    <text evidence="2">Belongs to the RbfA family.</text>
</comment>
<dbReference type="GO" id="GO:0030490">
    <property type="term" value="P:maturation of SSU-rRNA"/>
    <property type="evidence" value="ECO:0007669"/>
    <property type="project" value="UniProtKB-UniRule"/>
</dbReference>
<dbReference type="InterPro" id="IPR020053">
    <property type="entry name" value="Ribosome-bd_factorA_CS"/>
</dbReference>
<reference evidence="3 4" key="1">
    <citation type="journal article" date="2018" name="Microbiome">
        <title>Fine metagenomic profile of the Mediterranean stratified and mixed water columns revealed by assembly and recruitment.</title>
        <authorList>
            <person name="Haro-Moreno J.M."/>
            <person name="Lopez-Perez M."/>
            <person name="De La Torre J.R."/>
            <person name="Picazo A."/>
            <person name="Camacho A."/>
            <person name="Rodriguez-Valera F."/>
        </authorList>
    </citation>
    <scope>NUCLEOTIDE SEQUENCE [LARGE SCALE GENOMIC DNA]</scope>
    <source>
        <strain evidence="3">MED-G57</strain>
    </source>
</reference>
<evidence type="ECO:0000256" key="1">
    <source>
        <dbReference type="ARBA" id="ARBA00022517"/>
    </source>
</evidence>
<sequence length="126" mass="14281">MLKKNKKPTLSQRQLRVGELIKKSLSDFLQKDAIHDPELQSISITITQVMLSPDLKKANAYIIPLGGDNTETIVSALNQHSRYIRGKIATSLSLKYTPTIYFREDDSFKYAAKIDTILNKISQELN</sequence>
<proteinExistence type="inferred from homology"/>
<dbReference type="Proteomes" id="UP000253570">
    <property type="component" value="Unassembled WGS sequence"/>
</dbReference>
<comment type="function">
    <text evidence="2">One of several proteins that assist in the late maturation steps of the functional core of the 30S ribosomal subunit. Associates with free 30S ribosomal subunits (but not with 30S subunits that are part of 70S ribosomes or polysomes). Required for efficient processing of 16S rRNA. May interact with the 5'-terminal helix region of 16S rRNA.</text>
</comment>
<dbReference type="InterPro" id="IPR015946">
    <property type="entry name" value="KH_dom-like_a/b"/>
</dbReference>
<evidence type="ECO:0000313" key="3">
    <source>
        <dbReference type="EMBL" id="RCL71866.1"/>
    </source>
</evidence>
<name>A0A368DKK4_9PROT</name>
<comment type="caution">
    <text evidence="3">The sequence shown here is derived from an EMBL/GenBank/DDBJ whole genome shotgun (WGS) entry which is preliminary data.</text>
</comment>
<dbReference type="GO" id="GO:0005829">
    <property type="term" value="C:cytosol"/>
    <property type="evidence" value="ECO:0007669"/>
    <property type="project" value="TreeGrafter"/>
</dbReference>
<comment type="subunit">
    <text evidence="2">Monomer. Binds 30S ribosomal subunits, but not 50S ribosomal subunits or 70S ribosomes.</text>
</comment>
<dbReference type="PANTHER" id="PTHR33515">
    <property type="entry name" value="RIBOSOME-BINDING FACTOR A, CHLOROPLASTIC-RELATED"/>
    <property type="match status" value="1"/>
</dbReference>
<dbReference type="AlphaFoldDB" id="A0A368DKK4"/>
<dbReference type="NCBIfam" id="TIGR00082">
    <property type="entry name" value="rbfA"/>
    <property type="match status" value="1"/>
</dbReference>
<dbReference type="Gene3D" id="3.30.300.20">
    <property type="match status" value="1"/>
</dbReference>
<keyword evidence="2" id="KW-0963">Cytoplasm</keyword>
<dbReference type="HAMAP" id="MF_00003">
    <property type="entry name" value="RbfA"/>
    <property type="match status" value="1"/>
</dbReference>
<evidence type="ECO:0000256" key="2">
    <source>
        <dbReference type="HAMAP-Rule" id="MF_00003"/>
    </source>
</evidence>